<reference evidence="3" key="1">
    <citation type="submission" date="2024-04" db="EMBL/GenBank/DDBJ databases">
        <title>Salinicola lusitanus LLJ914,a marine bacterium isolated from the Okinawa Trough.</title>
        <authorList>
            <person name="Li J."/>
        </authorList>
    </citation>
    <scope>NUCLEOTIDE SEQUENCE [LARGE SCALE GENOMIC DNA]</scope>
</reference>
<sequence length="59" mass="6448">MLTLEGLGIAAGTYKPGPTSSESRPVHAARPPLQPSPVKTPFRSSTFPPCYSRRFVYNK</sequence>
<accession>A0AAW0N135</accession>
<dbReference type="Proteomes" id="UP001460270">
    <property type="component" value="Unassembled WGS sequence"/>
</dbReference>
<evidence type="ECO:0000313" key="3">
    <source>
        <dbReference type="Proteomes" id="UP001460270"/>
    </source>
</evidence>
<protein>
    <submittedName>
        <fullName evidence="2">Uncharacterized protein</fullName>
    </submittedName>
</protein>
<keyword evidence="3" id="KW-1185">Reference proteome</keyword>
<gene>
    <name evidence="2" type="ORF">WMY93_029053</name>
</gene>
<proteinExistence type="predicted"/>
<feature type="region of interest" description="Disordered" evidence="1">
    <location>
        <begin position="1"/>
        <end position="47"/>
    </location>
</feature>
<dbReference type="AlphaFoldDB" id="A0AAW0N135"/>
<dbReference type="EMBL" id="JBBPFD010000021">
    <property type="protein sequence ID" value="KAK7882879.1"/>
    <property type="molecule type" value="Genomic_DNA"/>
</dbReference>
<name>A0AAW0N135_9GOBI</name>
<evidence type="ECO:0000256" key="1">
    <source>
        <dbReference type="SAM" id="MobiDB-lite"/>
    </source>
</evidence>
<organism evidence="2 3">
    <name type="scientific">Mugilogobius chulae</name>
    <name type="common">yellowstripe goby</name>
    <dbReference type="NCBI Taxonomy" id="88201"/>
    <lineage>
        <taxon>Eukaryota</taxon>
        <taxon>Metazoa</taxon>
        <taxon>Chordata</taxon>
        <taxon>Craniata</taxon>
        <taxon>Vertebrata</taxon>
        <taxon>Euteleostomi</taxon>
        <taxon>Actinopterygii</taxon>
        <taxon>Neopterygii</taxon>
        <taxon>Teleostei</taxon>
        <taxon>Neoteleostei</taxon>
        <taxon>Acanthomorphata</taxon>
        <taxon>Gobiaria</taxon>
        <taxon>Gobiiformes</taxon>
        <taxon>Gobioidei</taxon>
        <taxon>Gobiidae</taxon>
        <taxon>Gobionellinae</taxon>
        <taxon>Mugilogobius</taxon>
    </lineage>
</organism>
<evidence type="ECO:0000313" key="2">
    <source>
        <dbReference type="EMBL" id="KAK7882879.1"/>
    </source>
</evidence>
<comment type="caution">
    <text evidence="2">The sequence shown here is derived from an EMBL/GenBank/DDBJ whole genome shotgun (WGS) entry which is preliminary data.</text>
</comment>